<evidence type="ECO:0000313" key="2">
    <source>
        <dbReference type="EMBL" id="CAL1599499.1"/>
    </source>
</evidence>
<accession>A0AAV2LIQ7</accession>
<dbReference type="AlphaFoldDB" id="A0AAV2LIQ7"/>
<keyword evidence="1" id="KW-0472">Membrane</keyword>
<protein>
    <submittedName>
        <fullName evidence="2">Uncharacterized protein</fullName>
    </submittedName>
</protein>
<gene>
    <name evidence="2" type="ORF">KC01_LOCUS27761</name>
</gene>
<sequence>METNNLTQFQSSPAEDTRLQFLCQPGGRSAPLSPSLSSSLLLYLSPSLLFPSLSSLSSLPSPLPCSFSFLLSSFPSLLSSSSLSFFLFLALSSSSFSLPLSSSLLFALSSILLSSSPLSLLFLLSFSYPPLPLSS</sequence>
<keyword evidence="3" id="KW-1185">Reference proteome</keyword>
<feature type="transmembrane region" description="Helical" evidence="1">
    <location>
        <begin position="103"/>
        <end position="128"/>
    </location>
</feature>
<evidence type="ECO:0000256" key="1">
    <source>
        <dbReference type="SAM" id="Phobius"/>
    </source>
</evidence>
<feature type="transmembrane region" description="Helical" evidence="1">
    <location>
        <begin position="69"/>
        <end position="91"/>
    </location>
</feature>
<organism evidence="2 3">
    <name type="scientific">Knipowitschia caucasica</name>
    <name type="common">Caucasian dwarf goby</name>
    <name type="synonym">Pomatoschistus caucasicus</name>
    <dbReference type="NCBI Taxonomy" id="637954"/>
    <lineage>
        <taxon>Eukaryota</taxon>
        <taxon>Metazoa</taxon>
        <taxon>Chordata</taxon>
        <taxon>Craniata</taxon>
        <taxon>Vertebrata</taxon>
        <taxon>Euteleostomi</taxon>
        <taxon>Actinopterygii</taxon>
        <taxon>Neopterygii</taxon>
        <taxon>Teleostei</taxon>
        <taxon>Neoteleostei</taxon>
        <taxon>Acanthomorphata</taxon>
        <taxon>Gobiaria</taxon>
        <taxon>Gobiiformes</taxon>
        <taxon>Gobioidei</taxon>
        <taxon>Gobiidae</taxon>
        <taxon>Gobiinae</taxon>
        <taxon>Knipowitschia</taxon>
    </lineage>
</organism>
<proteinExistence type="predicted"/>
<name>A0AAV2LIQ7_KNICA</name>
<keyword evidence="1" id="KW-0812">Transmembrane</keyword>
<dbReference type="EMBL" id="OZ035845">
    <property type="protein sequence ID" value="CAL1599499.1"/>
    <property type="molecule type" value="Genomic_DNA"/>
</dbReference>
<dbReference type="Proteomes" id="UP001497482">
    <property type="component" value="Chromosome 23"/>
</dbReference>
<reference evidence="2 3" key="1">
    <citation type="submission" date="2024-04" db="EMBL/GenBank/DDBJ databases">
        <authorList>
            <person name="Waldvogel A.-M."/>
            <person name="Schoenle A."/>
        </authorList>
    </citation>
    <scope>NUCLEOTIDE SEQUENCE [LARGE SCALE GENOMIC DNA]</scope>
</reference>
<evidence type="ECO:0000313" key="3">
    <source>
        <dbReference type="Proteomes" id="UP001497482"/>
    </source>
</evidence>
<keyword evidence="1" id="KW-1133">Transmembrane helix</keyword>